<comment type="caution">
    <text evidence="4">The sequence shown here is derived from an EMBL/GenBank/DDBJ whole genome shotgun (WGS) entry which is preliminary data.</text>
</comment>
<feature type="domain" description="Rhodopsin" evidence="3">
    <location>
        <begin position="64"/>
        <end position="268"/>
    </location>
</feature>
<dbReference type="InterPro" id="IPR049326">
    <property type="entry name" value="Rhodopsin_dom_fungi"/>
</dbReference>
<keyword evidence="2" id="KW-1133">Transmembrane helix</keyword>
<protein>
    <recommendedName>
        <fullName evidence="3">Rhodopsin domain-containing protein</fullName>
    </recommendedName>
</protein>
<feature type="transmembrane region" description="Helical" evidence="2">
    <location>
        <begin position="176"/>
        <end position="199"/>
    </location>
</feature>
<feature type="transmembrane region" description="Helical" evidence="2">
    <location>
        <begin position="245"/>
        <end position="270"/>
    </location>
</feature>
<feature type="transmembrane region" description="Helical" evidence="2">
    <location>
        <begin position="25"/>
        <end position="48"/>
    </location>
</feature>
<evidence type="ECO:0000313" key="5">
    <source>
        <dbReference type="Proteomes" id="UP001149954"/>
    </source>
</evidence>
<dbReference type="EMBL" id="JAPWDS010000006">
    <property type="protein sequence ID" value="KAJ5494219.1"/>
    <property type="molecule type" value="Genomic_DNA"/>
</dbReference>
<evidence type="ECO:0000313" key="4">
    <source>
        <dbReference type="EMBL" id="KAJ5494219.1"/>
    </source>
</evidence>
<organism evidence="4 5">
    <name type="scientific">Penicillium fimorum</name>
    <dbReference type="NCBI Taxonomy" id="1882269"/>
    <lineage>
        <taxon>Eukaryota</taxon>
        <taxon>Fungi</taxon>
        <taxon>Dikarya</taxon>
        <taxon>Ascomycota</taxon>
        <taxon>Pezizomycotina</taxon>
        <taxon>Eurotiomycetes</taxon>
        <taxon>Eurotiomycetidae</taxon>
        <taxon>Eurotiales</taxon>
        <taxon>Aspergillaceae</taxon>
        <taxon>Penicillium</taxon>
    </lineage>
</organism>
<gene>
    <name evidence="4" type="ORF">N7463_010306</name>
</gene>
<dbReference type="Pfam" id="PF20684">
    <property type="entry name" value="Fung_rhodopsin"/>
    <property type="match status" value="1"/>
</dbReference>
<dbReference type="PANTHER" id="PTHR39614">
    <property type="entry name" value="INTEGRAL MEMBRANE PROTEIN"/>
    <property type="match status" value="1"/>
</dbReference>
<feature type="transmembrane region" description="Helical" evidence="2">
    <location>
        <begin position="60"/>
        <end position="81"/>
    </location>
</feature>
<dbReference type="PANTHER" id="PTHR39614:SF2">
    <property type="entry name" value="INTEGRAL MEMBRANE PROTEIN"/>
    <property type="match status" value="1"/>
</dbReference>
<proteinExistence type="predicted"/>
<feature type="transmembrane region" description="Helical" evidence="2">
    <location>
        <begin position="211"/>
        <end position="233"/>
    </location>
</feature>
<evidence type="ECO:0000256" key="2">
    <source>
        <dbReference type="SAM" id="Phobius"/>
    </source>
</evidence>
<dbReference type="Proteomes" id="UP001149954">
    <property type="component" value="Unassembled WGS sequence"/>
</dbReference>
<feature type="transmembrane region" description="Helical" evidence="2">
    <location>
        <begin position="136"/>
        <end position="156"/>
    </location>
</feature>
<keyword evidence="2" id="KW-0472">Membrane</keyword>
<keyword evidence="2" id="KW-0812">Transmembrane</keyword>
<evidence type="ECO:0000256" key="1">
    <source>
        <dbReference type="SAM" id="MobiDB-lite"/>
    </source>
</evidence>
<feature type="compositionally biased region" description="Basic and acidic residues" evidence="1">
    <location>
        <begin position="297"/>
        <end position="311"/>
    </location>
</feature>
<dbReference type="OrthoDB" id="3918601at2759"/>
<name>A0A9W9XJR1_9EURO</name>
<reference evidence="4" key="1">
    <citation type="submission" date="2022-12" db="EMBL/GenBank/DDBJ databases">
        <authorList>
            <person name="Petersen C."/>
        </authorList>
    </citation>
    <scope>NUCLEOTIDE SEQUENCE</scope>
    <source>
        <strain evidence="4">IBT 29495</strain>
    </source>
</reference>
<keyword evidence="5" id="KW-1185">Reference proteome</keyword>
<feature type="region of interest" description="Disordered" evidence="1">
    <location>
        <begin position="287"/>
        <end position="311"/>
    </location>
</feature>
<accession>A0A9W9XJR1</accession>
<reference evidence="4" key="2">
    <citation type="journal article" date="2023" name="IMA Fungus">
        <title>Comparative genomic study of the Penicillium genus elucidates a diverse pangenome and 15 lateral gene transfer events.</title>
        <authorList>
            <person name="Petersen C."/>
            <person name="Sorensen T."/>
            <person name="Nielsen M.R."/>
            <person name="Sondergaard T.E."/>
            <person name="Sorensen J.L."/>
            <person name="Fitzpatrick D.A."/>
            <person name="Frisvad J.C."/>
            <person name="Nielsen K.L."/>
        </authorList>
    </citation>
    <scope>NUCLEOTIDE SEQUENCE</scope>
    <source>
        <strain evidence="4">IBT 29495</strain>
    </source>
</reference>
<feature type="transmembrane region" description="Helical" evidence="2">
    <location>
        <begin position="101"/>
        <end position="124"/>
    </location>
</feature>
<evidence type="ECO:0000259" key="3">
    <source>
        <dbReference type="Pfam" id="PF20684"/>
    </source>
</evidence>
<dbReference type="AlphaFoldDB" id="A0A9W9XJR1"/>
<sequence>MSASSPLPPGISPPLSTDNPNNHSGLIVVITSLYLVLIIAALATRISVSFTRRIMQHNNVSFGVLIVVATTQAAVVLAQVHEGWGIRTKLGQTISERMLKTGYAAEILSVIVLGCSKISTCLFYSTLFSQIQKMFIRINLVGMVVWTTLSVILLAVRCSHNPWVDISDAQCSSLLPRWQAITAIDIATEASLFVYTAIAVQKIQISTRKKLVVFIALQARVLLIPLASLRLYYAKVQITSNDPVLLGAFATIIAEIYLAISVLCVVSAFFKSFIAAYEDGNGISYTNGTSGSHSKSRRMDSRNTFTPHKDNNDISGVLRGWEREEDPIIGPTDPKSGLKIYTSVHFSVRDENIELADRESAEARRGGF</sequence>